<dbReference type="EMBL" id="JACGWJ010000009">
    <property type="protein sequence ID" value="KAL0399605.1"/>
    <property type="molecule type" value="Genomic_DNA"/>
</dbReference>
<gene>
    <name evidence="3" type="ORF">Sradi_2303800</name>
</gene>
<keyword evidence="1" id="KW-0813">Transport</keyword>
<keyword evidence="2" id="KW-0406">Ion transport</keyword>
<dbReference type="PANTHER" id="PTHR31503:SF48">
    <property type="entry name" value="VACUOLAR CATION_PROTON EXCHANGER 2"/>
    <property type="match status" value="1"/>
</dbReference>
<evidence type="ECO:0000256" key="2">
    <source>
        <dbReference type="ARBA" id="ARBA00023065"/>
    </source>
</evidence>
<reference evidence="3" key="2">
    <citation type="journal article" date="2024" name="Plant">
        <title>Genomic evolution and insights into agronomic trait innovations of Sesamum species.</title>
        <authorList>
            <person name="Miao H."/>
            <person name="Wang L."/>
            <person name="Qu L."/>
            <person name="Liu H."/>
            <person name="Sun Y."/>
            <person name="Le M."/>
            <person name="Wang Q."/>
            <person name="Wei S."/>
            <person name="Zheng Y."/>
            <person name="Lin W."/>
            <person name="Duan Y."/>
            <person name="Cao H."/>
            <person name="Xiong S."/>
            <person name="Wang X."/>
            <person name="Wei L."/>
            <person name="Li C."/>
            <person name="Ma Q."/>
            <person name="Ju M."/>
            <person name="Zhao R."/>
            <person name="Li G."/>
            <person name="Mu C."/>
            <person name="Tian Q."/>
            <person name="Mei H."/>
            <person name="Zhang T."/>
            <person name="Gao T."/>
            <person name="Zhang H."/>
        </authorList>
    </citation>
    <scope>NUCLEOTIDE SEQUENCE</scope>
    <source>
        <strain evidence="3">G02</strain>
    </source>
</reference>
<dbReference type="AlphaFoldDB" id="A0AAW2T4D3"/>
<dbReference type="GO" id="GO:0009705">
    <property type="term" value="C:plant-type vacuole membrane"/>
    <property type="evidence" value="ECO:0007669"/>
    <property type="project" value="TreeGrafter"/>
</dbReference>
<organism evidence="3">
    <name type="scientific">Sesamum radiatum</name>
    <name type="common">Black benniseed</name>
    <dbReference type="NCBI Taxonomy" id="300843"/>
    <lineage>
        <taxon>Eukaryota</taxon>
        <taxon>Viridiplantae</taxon>
        <taxon>Streptophyta</taxon>
        <taxon>Embryophyta</taxon>
        <taxon>Tracheophyta</taxon>
        <taxon>Spermatophyta</taxon>
        <taxon>Magnoliopsida</taxon>
        <taxon>eudicotyledons</taxon>
        <taxon>Gunneridae</taxon>
        <taxon>Pentapetalae</taxon>
        <taxon>asterids</taxon>
        <taxon>lamiids</taxon>
        <taxon>Lamiales</taxon>
        <taxon>Pedaliaceae</taxon>
        <taxon>Sesamum</taxon>
    </lineage>
</organism>
<dbReference type="PANTHER" id="PTHR31503">
    <property type="entry name" value="VACUOLAR CALCIUM ION TRANSPORTER"/>
    <property type="match status" value="1"/>
</dbReference>
<name>A0AAW2T4D3_SESRA</name>
<accession>A0AAW2T4D3</accession>
<evidence type="ECO:0000256" key="1">
    <source>
        <dbReference type="ARBA" id="ARBA00022449"/>
    </source>
</evidence>
<comment type="caution">
    <text evidence="3">The sequence shown here is derived from an EMBL/GenBank/DDBJ whole genome shotgun (WGS) entry which is preliminary data.</text>
</comment>
<dbReference type="InterPro" id="IPR004713">
    <property type="entry name" value="CaH_exchang"/>
</dbReference>
<dbReference type="GO" id="GO:0015369">
    <property type="term" value="F:calcium:proton antiporter activity"/>
    <property type="evidence" value="ECO:0007669"/>
    <property type="project" value="TreeGrafter"/>
</dbReference>
<keyword evidence="1" id="KW-0050">Antiport</keyword>
<sequence>MGSLAGKSTLDIEDLRLVSPQPIVGKTSSLEIAPQRSFLGPPTEDLGCKSILSSIFRSTKIALFSNKLNLLIPCGPLAILVDKLTNHHGWVFFLSLLGIIPLAERLGWATEQLAFYTGPTGFLLLPQLIPHAKTRNLLYLFEGLFIRACSFASMSCSELCAFWLRSLESTNGYWPQSISDHALIWMM</sequence>
<evidence type="ECO:0000313" key="3">
    <source>
        <dbReference type="EMBL" id="KAL0399605.1"/>
    </source>
</evidence>
<reference evidence="3" key="1">
    <citation type="submission" date="2020-06" db="EMBL/GenBank/DDBJ databases">
        <authorList>
            <person name="Li T."/>
            <person name="Hu X."/>
            <person name="Zhang T."/>
            <person name="Song X."/>
            <person name="Zhang H."/>
            <person name="Dai N."/>
            <person name="Sheng W."/>
            <person name="Hou X."/>
            <person name="Wei L."/>
        </authorList>
    </citation>
    <scope>NUCLEOTIDE SEQUENCE</scope>
    <source>
        <strain evidence="3">G02</strain>
        <tissue evidence="3">Leaf</tissue>
    </source>
</reference>
<proteinExistence type="predicted"/>
<dbReference type="GO" id="GO:0006874">
    <property type="term" value="P:intracellular calcium ion homeostasis"/>
    <property type="evidence" value="ECO:0007669"/>
    <property type="project" value="TreeGrafter"/>
</dbReference>
<protein>
    <submittedName>
        <fullName evidence="3">Vacuolar cation/proton exchanger 2</fullName>
    </submittedName>
</protein>